<dbReference type="Pfam" id="PF01395">
    <property type="entry name" value="PBP_GOBP"/>
    <property type="match status" value="1"/>
</dbReference>
<keyword evidence="3" id="KW-1185">Reference proteome</keyword>
<evidence type="ECO:0000313" key="2">
    <source>
        <dbReference type="EnsemblMetazoa" id="XP_016770832"/>
    </source>
</evidence>
<dbReference type="InterPro" id="IPR036728">
    <property type="entry name" value="PBP_GOBP_sf"/>
</dbReference>
<evidence type="ECO:0000313" key="3">
    <source>
        <dbReference type="Proteomes" id="UP000005203"/>
    </source>
</evidence>
<gene>
    <name evidence="2" type="primary">677678</name>
    <name evidence="4" type="synonym">Obp12</name>
</gene>
<dbReference type="AlphaFoldDB" id="A0A7M7IJC7"/>
<protein>
    <submittedName>
        <fullName evidence="4">Odorant binding protein 12 isoform X1</fullName>
    </submittedName>
</protein>
<sequence length="159" mass="18638">MKNLSFIYFWFILYFGVQNLRARSVNIFQDIADCVDRSNMTFHELKKLRDSSEARIKLINEEENFRNYGCFLACIWQQTGVMNGSELSTYNIAGIIEGRYHDDEDLKTFFHKIALTCEDDVHRKCKNVNVDVTVLHVNDECDVALSFKLCMLKAMRNYP</sequence>
<dbReference type="OrthoDB" id="7616805at2759"/>
<evidence type="ECO:0000313" key="4">
    <source>
        <dbReference type="RefSeq" id="XP_016770832.2"/>
    </source>
</evidence>
<dbReference type="EnsemblMetazoa" id="XM_016915343">
    <property type="protein sequence ID" value="XP_016770832"/>
    <property type="gene ID" value="GeneID_677678"/>
</dbReference>
<dbReference type="Gene3D" id="1.10.238.20">
    <property type="entry name" value="Pheromone/general odorant binding protein domain"/>
    <property type="match status" value="1"/>
</dbReference>
<accession>A0A7M7IJC7</accession>
<organism evidence="2">
    <name type="scientific">Apis mellifera</name>
    <name type="common">Honeybee</name>
    <dbReference type="NCBI Taxonomy" id="7460"/>
    <lineage>
        <taxon>Eukaryota</taxon>
        <taxon>Metazoa</taxon>
        <taxon>Ecdysozoa</taxon>
        <taxon>Arthropoda</taxon>
        <taxon>Hexapoda</taxon>
        <taxon>Insecta</taxon>
        <taxon>Pterygota</taxon>
        <taxon>Neoptera</taxon>
        <taxon>Endopterygota</taxon>
        <taxon>Hymenoptera</taxon>
        <taxon>Apocrita</taxon>
        <taxon>Aculeata</taxon>
        <taxon>Apoidea</taxon>
        <taxon>Anthophila</taxon>
        <taxon>Apidae</taxon>
        <taxon>Apis</taxon>
    </lineage>
</organism>
<dbReference type="GO" id="GO:0005549">
    <property type="term" value="F:odorant binding"/>
    <property type="evidence" value="ECO:0007669"/>
    <property type="project" value="InterPro"/>
</dbReference>
<evidence type="ECO:0000256" key="1">
    <source>
        <dbReference type="SAM" id="SignalP"/>
    </source>
</evidence>
<dbReference type="InterPro" id="IPR006170">
    <property type="entry name" value="PBP/GOBP"/>
</dbReference>
<proteinExistence type="predicted"/>
<feature type="signal peptide" evidence="1">
    <location>
        <begin position="1"/>
        <end position="22"/>
    </location>
</feature>
<dbReference type="Proteomes" id="UP000005203">
    <property type="component" value="Linkage group LG12"/>
</dbReference>
<feature type="chain" id="PRO_5044659934" evidence="1">
    <location>
        <begin position="23"/>
        <end position="159"/>
    </location>
</feature>
<reference evidence="4" key="2">
    <citation type="submission" date="2025-04" db="UniProtKB">
        <authorList>
            <consortium name="RefSeq"/>
        </authorList>
    </citation>
    <scope>IDENTIFICATION</scope>
    <source>
        <strain evidence="4">DH4</strain>
        <tissue evidence="4">Whole body</tissue>
    </source>
</reference>
<dbReference type="CDD" id="cd23992">
    <property type="entry name" value="PBP_GOBP"/>
    <property type="match status" value="1"/>
</dbReference>
<accession>A0A8B7KNT6</accession>
<name>A0A7M7IJC7_APIME</name>
<dbReference type="RefSeq" id="XP_016770832.2">
    <property type="nucleotide sequence ID" value="XM_016915343.2"/>
</dbReference>
<reference evidence="2" key="1">
    <citation type="submission" date="2021-01" db="UniProtKB">
        <authorList>
            <consortium name="EnsemblMetazoa"/>
        </authorList>
    </citation>
    <scope>IDENTIFICATION</scope>
    <source>
        <strain evidence="2">DH4</strain>
    </source>
</reference>
<keyword evidence="1" id="KW-0732">Signal</keyword>
<dbReference type="SUPFAM" id="SSF47565">
    <property type="entry name" value="Insect pheromone/odorant-binding proteins"/>
    <property type="match status" value="1"/>
</dbReference>